<evidence type="ECO:0000256" key="1">
    <source>
        <dbReference type="ARBA" id="ARBA00022490"/>
    </source>
</evidence>
<keyword evidence="2 8" id="KW-0808">Transferase</keyword>
<dbReference type="PANTHER" id="PTHR19136:SF81">
    <property type="entry name" value="MOLYBDENUM COFACTOR GUANYLYLTRANSFERASE"/>
    <property type="match status" value="1"/>
</dbReference>
<evidence type="ECO:0000313" key="10">
    <source>
        <dbReference type="EMBL" id="GLS16544.1"/>
    </source>
</evidence>
<evidence type="ECO:0000256" key="2">
    <source>
        <dbReference type="ARBA" id="ARBA00022679"/>
    </source>
</evidence>
<comment type="caution">
    <text evidence="10">The sequence shown here is derived from an EMBL/GenBank/DDBJ whole genome shotgun (WGS) entry which is preliminary data.</text>
</comment>
<comment type="subunit">
    <text evidence="8">Monomer.</text>
</comment>
<name>A0ABQ6CCZ6_9BURK</name>
<dbReference type="Gene3D" id="3.90.550.10">
    <property type="entry name" value="Spore Coat Polysaccharide Biosynthesis Protein SpsA, Chain A"/>
    <property type="match status" value="1"/>
</dbReference>
<comment type="similarity">
    <text evidence="8">Belongs to the MobA family.</text>
</comment>
<reference evidence="11" key="1">
    <citation type="journal article" date="2019" name="Int. J. Syst. Evol. Microbiol.">
        <title>The Global Catalogue of Microorganisms (GCM) 10K type strain sequencing project: providing services to taxonomists for standard genome sequencing and annotation.</title>
        <authorList>
            <consortium name="The Broad Institute Genomics Platform"/>
            <consortium name="The Broad Institute Genome Sequencing Center for Infectious Disease"/>
            <person name="Wu L."/>
            <person name="Ma J."/>
        </authorList>
    </citation>
    <scope>NUCLEOTIDE SEQUENCE [LARGE SCALE GENOMIC DNA]</scope>
    <source>
        <strain evidence="11">NBRC 109341</strain>
    </source>
</reference>
<dbReference type="CDD" id="cd02503">
    <property type="entry name" value="MobA"/>
    <property type="match status" value="1"/>
</dbReference>
<dbReference type="InterPro" id="IPR013482">
    <property type="entry name" value="Molybde_CF_guanTrfase"/>
</dbReference>
<evidence type="ECO:0000256" key="7">
    <source>
        <dbReference type="ARBA" id="ARBA00023150"/>
    </source>
</evidence>
<evidence type="ECO:0000313" key="11">
    <source>
        <dbReference type="Proteomes" id="UP001156903"/>
    </source>
</evidence>
<dbReference type="RefSeq" id="WP_284309258.1">
    <property type="nucleotide sequence ID" value="NZ_BSPB01000063.1"/>
</dbReference>
<feature type="binding site" evidence="8">
    <location>
        <position position="29"/>
    </location>
    <ligand>
        <name>GTP</name>
        <dbReference type="ChEBI" id="CHEBI:37565"/>
    </ligand>
</feature>
<dbReference type="PANTHER" id="PTHR19136">
    <property type="entry name" value="MOLYBDENUM COFACTOR GUANYLYLTRANSFERASE"/>
    <property type="match status" value="1"/>
</dbReference>
<dbReference type="Proteomes" id="UP001156903">
    <property type="component" value="Unassembled WGS sequence"/>
</dbReference>
<dbReference type="InterPro" id="IPR029044">
    <property type="entry name" value="Nucleotide-diphossugar_trans"/>
</dbReference>
<evidence type="ECO:0000256" key="5">
    <source>
        <dbReference type="ARBA" id="ARBA00022842"/>
    </source>
</evidence>
<gene>
    <name evidence="8 10" type="primary">mobA</name>
    <name evidence="10" type="ORF">GCM10007935_39860</name>
</gene>
<comment type="domain">
    <text evidence="8">The N-terminal domain determines nucleotide recognition and specific binding, while the C-terminal domain determines the specific binding to the target protein.</text>
</comment>
<dbReference type="InterPro" id="IPR025877">
    <property type="entry name" value="MobA-like_NTP_Trfase"/>
</dbReference>
<accession>A0ABQ6CCZ6</accession>
<keyword evidence="11" id="KW-1185">Reference proteome</keyword>
<feature type="binding site" evidence="8">
    <location>
        <position position="61"/>
    </location>
    <ligand>
        <name>GTP</name>
        <dbReference type="ChEBI" id="CHEBI:37565"/>
    </ligand>
</feature>
<keyword evidence="10" id="KW-0548">Nucleotidyltransferase</keyword>
<feature type="domain" description="MobA-like NTP transferase" evidence="9">
    <location>
        <begin position="13"/>
        <end position="142"/>
    </location>
</feature>
<dbReference type="GO" id="GO:0016779">
    <property type="term" value="F:nucleotidyltransferase activity"/>
    <property type="evidence" value="ECO:0007669"/>
    <property type="project" value="UniProtKB-KW"/>
</dbReference>
<dbReference type="EMBL" id="BSPB01000063">
    <property type="protein sequence ID" value="GLS16544.1"/>
    <property type="molecule type" value="Genomic_DNA"/>
</dbReference>
<feature type="binding site" evidence="8">
    <location>
        <position position="113"/>
    </location>
    <ligand>
        <name>GTP</name>
        <dbReference type="ChEBI" id="CHEBI:37565"/>
    </ligand>
</feature>
<keyword evidence="4 8" id="KW-0547">Nucleotide-binding</keyword>
<evidence type="ECO:0000256" key="4">
    <source>
        <dbReference type="ARBA" id="ARBA00022741"/>
    </source>
</evidence>
<feature type="binding site" evidence="8">
    <location>
        <begin position="16"/>
        <end position="18"/>
    </location>
    <ligand>
        <name>GTP</name>
        <dbReference type="ChEBI" id="CHEBI:37565"/>
    </ligand>
</feature>
<evidence type="ECO:0000256" key="3">
    <source>
        <dbReference type="ARBA" id="ARBA00022723"/>
    </source>
</evidence>
<keyword evidence="1 8" id="KW-0963">Cytoplasm</keyword>
<organism evidence="10 11">
    <name type="scientific">Hydrogenophaga electricum</name>
    <dbReference type="NCBI Taxonomy" id="1230953"/>
    <lineage>
        <taxon>Bacteria</taxon>
        <taxon>Pseudomonadati</taxon>
        <taxon>Pseudomonadota</taxon>
        <taxon>Betaproteobacteria</taxon>
        <taxon>Burkholderiales</taxon>
        <taxon>Comamonadaceae</taxon>
        <taxon>Hydrogenophaga</taxon>
    </lineage>
</organism>
<dbReference type="SUPFAM" id="SSF53448">
    <property type="entry name" value="Nucleotide-diphospho-sugar transferases"/>
    <property type="match status" value="1"/>
</dbReference>
<dbReference type="EC" id="2.7.7.77" evidence="8"/>
<proteinExistence type="inferred from homology"/>
<sequence>MTDSPIAPGAITGLVLAGGQGLRMGGADKGLQRFRSQPLALHALQRLQAQQGGLIGPVALNANRHLPDYAAWGHPVWPDALPEGVPAHPGPLAGFLAGLAHCTTPWLLVVPCDVPAFPLNLAVRLAALAHTPTPAAVTLRAPVDDPAAPPRLQPTFGLLHAADPGLRDNLSRFLQAGGRKVGLWLAGLDTRTQVFGPGDTPPQAFTNLNTLAELQALEHTRHP</sequence>
<comment type="cofactor">
    <cofactor evidence="8">
        <name>Mg(2+)</name>
        <dbReference type="ChEBI" id="CHEBI:18420"/>
    </cofactor>
</comment>
<keyword evidence="3 8" id="KW-0479">Metal-binding</keyword>
<evidence type="ECO:0000256" key="8">
    <source>
        <dbReference type="HAMAP-Rule" id="MF_00316"/>
    </source>
</evidence>
<dbReference type="NCBIfam" id="TIGR02665">
    <property type="entry name" value="molyb_mobA"/>
    <property type="match status" value="1"/>
</dbReference>
<dbReference type="HAMAP" id="MF_00316">
    <property type="entry name" value="MobA"/>
    <property type="match status" value="1"/>
</dbReference>
<feature type="binding site" evidence="8">
    <location>
        <position position="113"/>
    </location>
    <ligand>
        <name>Mg(2+)</name>
        <dbReference type="ChEBI" id="CHEBI:18420"/>
    </ligand>
</feature>
<dbReference type="Pfam" id="PF12804">
    <property type="entry name" value="NTP_transf_3"/>
    <property type="match status" value="1"/>
</dbReference>
<comment type="catalytic activity">
    <reaction evidence="8">
        <text>Mo-molybdopterin + GTP + H(+) = Mo-molybdopterin guanine dinucleotide + diphosphate</text>
        <dbReference type="Rhea" id="RHEA:34243"/>
        <dbReference type="ChEBI" id="CHEBI:15378"/>
        <dbReference type="ChEBI" id="CHEBI:33019"/>
        <dbReference type="ChEBI" id="CHEBI:37565"/>
        <dbReference type="ChEBI" id="CHEBI:71302"/>
        <dbReference type="ChEBI" id="CHEBI:71310"/>
        <dbReference type="EC" id="2.7.7.77"/>
    </reaction>
</comment>
<protein>
    <recommendedName>
        <fullName evidence="8">Molybdenum cofactor guanylyltransferase</fullName>
        <shortName evidence="8">MoCo guanylyltransferase</shortName>
        <ecNumber evidence="8">2.7.7.77</ecNumber>
    </recommendedName>
    <alternativeName>
        <fullName evidence="8">GTP:molybdopterin guanylyltransferase</fullName>
    </alternativeName>
    <alternativeName>
        <fullName evidence="8">Mo-MPT guanylyltransferase</fullName>
    </alternativeName>
    <alternativeName>
        <fullName evidence="8">Molybdopterin guanylyltransferase</fullName>
    </alternativeName>
    <alternativeName>
        <fullName evidence="8">Molybdopterin-guanine dinucleotide synthase</fullName>
        <shortName evidence="8">MGD synthase</shortName>
    </alternativeName>
</protein>
<comment type="subcellular location">
    <subcellularLocation>
        <location evidence="8">Cytoplasm</location>
    </subcellularLocation>
</comment>
<evidence type="ECO:0000256" key="6">
    <source>
        <dbReference type="ARBA" id="ARBA00023134"/>
    </source>
</evidence>
<comment type="function">
    <text evidence="8">Transfers a GMP moiety from GTP to Mo-molybdopterin (Mo-MPT) cofactor (Moco or molybdenum cofactor) to form Mo-molybdopterin guanine dinucleotide (Mo-MGD) cofactor.</text>
</comment>
<feature type="binding site" evidence="8">
    <location>
        <position position="79"/>
    </location>
    <ligand>
        <name>GTP</name>
        <dbReference type="ChEBI" id="CHEBI:37565"/>
    </ligand>
</feature>
<keyword evidence="6 8" id="KW-0342">GTP-binding</keyword>
<keyword evidence="5 8" id="KW-0460">Magnesium</keyword>
<evidence type="ECO:0000259" key="9">
    <source>
        <dbReference type="Pfam" id="PF12804"/>
    </source>
</evidence>
<keyword evidence="7 8" id="KW-0501">Molybdenum cofactor biosynthesis</keyword>